<keyword evidence="6" id="KW-1185">Reference proteome</keyword>
<organism evidence="4 5">
    <name type="scientific">Halopelagius longus</name>
    <dbReference type="NCBI Taxonomy" id="1236180"/>
    <lineage>
        <taxon>Archaea</taxon>
        <taxon>Methanobacteriati</taxon>
        <taxon>Methanobacteriota</taxon>
        <taxon>Stenosarchaea group</taxon>
        <taxon>Halobacteria</taxon>
        <taxon>Halobacteriales</taxon>
        <taxon>Haloferacaceae</taxon>
    </lineage>
</organism>
<accession>A0A1H1D388</accession>
<feature type="transmembrane region" description="Helical" evidence="1">
    <location>
        <begin position="59"/>
        <end position="78"/>
    </location>
</feature>
<feature type="transmembrane region" description="Helical" evidence="1">
    <location>
        <begin position="29"/>
        <end position="52"/>
    </location>
</feature>
<dbReference type="AlphaFoldDB" id="A0A1H1D388"/>
<sequence>MTDGDGPGDSAAGSTTRDGRRDVVVPMRLYKTVTVFSTLIAVVCVVFGFMLLDAATLNVSFLGGIVRAGLSALGLSVGDGVLSTVLAVVALGVIGFGAGVYTLGTRFRARGMGKSQEDSNEDSDNNG</sequence>
<keyword evidence="1" id="KW-0472">Membrane</keyword>
<dbReference type="Proteomes" id="UP000199289">
    <property type="component" value="Unassembled WGS sequence"/>
</dbReference>
<dbReference type="Proteomes" id="UP000255421">
    <property type="component" value="Unassembled WGS sequence"/>
</dbReference>
<keyword evidence="1" id="KW-1133">Transmembrane helix</keyword>
<dbReference type="RefSeq" id="WP_092537280.1">
    <property type="nucleotide sequence ID" value="NZ_FNKQ01000003.1"/>
</dbReference>
<reference evidence="3 6" key="3">
    <citation type="submission" date="2018-07" db="EMBL/GenBank/DDBJ databases">
        <title>Genome sequence of extremly halophilic archaeon Halopelagius longus strain BC12-B1.</title>
        <authorList>
            <person name="Zhang X."/>
        </authorList>
    </citation>
    <scope>NUCLEOTIDE SEQUENCE [LARGE SCALE GENOMIC DNA]</scope>
    <source>
        <strain evidence="3 6">BC12-B1</strain>
    </source>
</reference>
<evidence type="ECO:0000313" key="3">
    <source>
        <dbReference type="EMBL" id="RDI71135.1"/>
    </source>
</evidence>
<evidence type="ECO:0000313" key="5">
    <source>
        <dbReference type="Proteomes" id="UP000199289"/>
    </source>
</evidence>
<gene>
    <name evidence="3" type="ORF">DWB78_04995</name>
    <name evidence="4" type="ORF">SAMN05216278_2194</name>
</gene>
<dbReference type="Pfam" id="PF23997">
    <property type="entry name" value="DUF7315"/>
    <property type="match status" value="1"/>
</dbReference>
<dbReference type="InterPro" id="IPR055739">
    <property type="entry name" value="DUF7315"/>
</dbReference>
<keyword evidence="1" id="KW-0812">Transmembrane</keyword>
<reference evidence="4" key="2">
    <citation type="submission" date="2016-10" db="EMBL/GenBank/DDBJ databases">
        <authorList>
            <person name="de Groot N.N."/>
        </authorList>
    </citation>
    <scope>NUCLEOTIDE SEQUENCE [LARGE SCALE GENOMIC DNA]</scope>
    <source>
        <strain evidence="4">CGMCC 1.12397</strain>
    </source>
</reference>
<evidence type="ECO:0000313" key="6">
    <source>
        <dbReference type="Proteomes" id="UP000255421"/>
    </source>
</evidence>
<feature type="domain" description="DUF7315" evidence="2">
    <location>
        <begin position="21"/>
        <end position="121"/>
    </location>
</feature>
<name>A0A1H1D388_9EURY</name>
<dbReference type="EMBL" id="FNKQ01000003">
    <property type="protein sequence ID" value="SDQ70628.1"/>
    <property type="molecule type" value="Genomic_DNA"/>
</dbReference>
<feature type="transmembrane region" description="Helical" evidence="1">
    <location>
        <begin position="84"/>
        <end position="104"/>
    </location>
</feature>
<evidence type="ECO:0000256" key="1">
    <source>
        <dbReference type="SAM" id="Phobius"/>
    </source>
</evidence>
<proteinExistence type="predicted"/>
<reference evidence="5" key="1">
    <citation type="submission" date="2016-10" db="EMBL/GenBank/DDBJ databases">
        <authorList>
            <person name="Varghese N."/>
            <person name="Submissions S."/>
        </authorList>
    </citation>
    <scope>NUCLEOTIDE SEQUENCE [LARGE SCALE GENOMIC DNA]</scope>
    <source>
        <strain evidence="5">CGMCC 1.12397</strain>
    </source>
</reference>
<evidence type="ECO:0000259" key="2">
    <source>
        <dbReference type="Pfam" id="PF23997"/>
    </source>
</evidence>
<protein>
    <recommendedName>
        <fullName evidence="2">DUF7315 domain-containing protein</fullName>
    </recommendedName>
</protein>
<dbReference type="EMBL" id="QQST01000001">
    <property type="protein sequence ID" value="RDI71135.1"/>
    <property type="molecule type" value="Genomic_DNA"/>
</dbReference>
<dbReference type="OrthoDB" id="214462at2157"/>
<evidence type="ECO:0000313" key="4">
    <source>
        <dbReference type="EMBL" id="SDQ70628.1"/>
    </source>
</evidence>